<organism evidence="7 8">
    <name type="scientific">Populus deltoides</name>
    <name type="common">Eastern poplar</name>
    <name type="synonym">Eastern cottonwood</name>
    <dbReference type="NCBI Taxonomy" id="3696"/>
    <lineage>
        <taxon>Eukaryota</taxon>
        <taxon>Viridiplantae</taxon>
        <taxon>Streptophyta</taxon>
        <taxon>Embryophyta</taxon>
        <taxon>Tracheophyta</taxon>
        <taxon>Spermatophyta</taxon>
        <taxon>Magnoliopsida</taxon>
        <taxon>eudicotyledons</taxon>
        <taxon>Gunneridae</taxon>
        <taxon>Pentapetalae</taxon>
        <taxon>rosids</taxon>
        <taxon>fabids</taxon>
        <taxon>Malpighiales</taxon>
        <taxon>Salicaceae</taxon>
        <taxon>Saliceae</taxon>
        <taxon>Populus</taxon>
    </lineage>
</organism>
<dbReference type="NCBIfam" id="TIGR01787">
    <property type="entry name" value="squalene_cyclas"/>
    <property type="match status" value="1"/>
</dbReference>
<comment type="caution">
    <text evidence="7">The sequence shown here is derived from an EMBL/GenBank/DDBJ whole genome shotgun (WGS) entry which is preliminary data.</text>
</comment>
<feature type="domain" description="Squalene cyclase C-terminal" evidence="5">
    <location>
        <begin position="381"/>
        <end position="718"/>
    </location>
</feature>
<dbReference type="EMBL" id="JACEGQ020000018">
    <property type="protein sequence ID" value="KAH8481374.1"/>
    <property type="molecule type" value="Genomic_DNA"/>
</dbReference>
<dbReference type="PROSITE" id="PS01074">
    <property type="entry name" value="TERPENE_SYNTHASES"/>
    <property type="match status" value="1"/>
</dbReference>
<dbReference type="PANTHER" id="PTHR11764">
    <property type="entry name" value="TERPENE CYCLASE/MUTASE FAMILY MEMBER"/>
    <property type="match status" value="1"/>
</dbReference>
<accession>A0A8T2WLD9</accession>
<dbReference type="Proteomes" id="UP000807159">
    <property type="component" value="Chromosome 18"/>
</dbReference>
<keyword evidence="8" id="KW-1185">Reference proteome</keyword>
<keyword evidence="2" id="KW-0677">Repeat</keyword>
<dbReference type="GO" id="GO:0016104">
    <property type="term" value="P:triterpenoid biosynthetic process"/>
    <property type="evidence" value="ECO:0007669"/>
    <property type="project" value="InterPro"/>
</dbReference>
<evidence type="ECO:0000259" key="6">
    <source>
        <dbReference type="Pfam" id="PF13249"/>
    </source>
</evidence>
<feature type="domain" description="Squalene cyclase N-terminal" evidence="6">
    <location>
        <begin position="153"/>
        <end position="367"/>
    </location>
</feature>
<evidence type="ECO:0000256" key="2">
    <source>
        <dbReference type="ARBA" id="ARBA00022737"/>
    </source>
</evidence>
<dbReference type="FunFam" id="1.50.10.20:FF:000022">
    <property type="entry name" value="Terpene cyclase/mutase family member"/>
    <property type="match status" value="1"/>
</dbReference>
<evidence type="ECO:0000256" key="1">
    <source>
        <dbReference type="ARBA" id="ARBA00009755"/>
    </source>
</evidence>
<dbReference type="FunFam" id="1.50.10.20:FF:000002">
    <property type="entry name" value="Terpene cyclase/mutase family member"/>
    <property type="match status" value="1"/>
</dbReference>
<dbReference type="InterPro" id="IPR008930">
    <property type="entry name" value="Terpenoid_cyclase/PrenylTrfase"/>
</dbReference>
<evidence type="ECO:0000259" key="5">
    <source>
        <dbReference type="Pfam" id="PF13243"/>
    </source>
</evidence>
<dbReference type="CDD" id="cd02892">
    <property type="entry name" value="SQCY_1"/>
    <property type="match status" value="1"/>
</dbReference>
<evidence type="ECO:0000256" key="3">
    <source>
        <dbReference type="ARBA" id="ARBA00023235"/>
    </source>
</evidence>
<dbReference type="InterPro" id="IPR018333">
    <property type="entry name" value="Squalene_cyclase"/>
</dbReference>
<evidence type="ECO:0000313" key="7">
    <source>
        <dbReference type="EMBL" id="KAH8481374.1"/>
    </source>
</evidence>
<name>A0A8T2WLD9_POPDE</name>
<dbReference type="SUPFAM" id="SSF48239">
    <property type="entry name" value="Terpenoid cyclases/Protein prenyltransferases"/>
    <property type="match status" value="2"/>
</dbReference>
<gene>
    <name evidence="7" type="ORF">H0E87_029023</name>
</gene>
<dbReference type="EC" id="5.4.99.-" evidence="4"/>
<evidence type="ECO:0000313" key="8">
    <source>
        <dbReference type="Proteomes" id="UP000807159"/>
    </source>
</evidence>
<dbReference type="Pfam" id="PF13249">
    <property type="entry name" value="SQHop_cyclase_N"/>
    <property type="match status" value="1"/>
</dbReference>
<dbReference type="Pfam" id="PF13243">
    <property type="entry name" value="SQHop_cyclase_C"/>
    <property type="match status" value="1"/>
</dbReference>
<reference evidence="7" key="1">
    <citation type="journal article" date="2021" name="J. Hered.">
        <title>Genome Assembly of Salicaceae Populus deltoides (Eastern Cottonwood) I-69 Based on Nanopore Sequencing and Hi-C Technologies.</title>
        <authorList>
            <person name="Bai S."/>
            <person name="Wu H."/>
            <person name="Zhang J."/>
            <person name="Pan Z."/>
            <person name="Zhao W."/>
            <person name="Li Z."/>
            <person name="Tong C."/>
        </authorList>
    </citation>
    <scope>NUCLEOTIDE SEQUENCE</scope>
    <source>
        <tissue evidence="7">Leaf</tissue>
    </source>
</reference>
<keyword evidence="3 4" id="KW-0413">Isomerase</keyword>
<dbReference type="InterPro" id="IPR002365">
    <property type="entry name" value="Terpene_synthase_CS"/>
</dbReference>
<dbReference type="InterPro" id="IPR032696">
    <property type="entry name" value="SQ_cyclase_C"/>
</dbReference>
<dbReference type="GO" id="GO:0016871">
    <property type="term" value="F:cycloartenol synthase activity"/>
    <property type="evidence" value="ECO:0007669"/>
    <property type="project" value="UniProtKB-ARBA"/>
</dbReference>
<dbReference type="GO" id="GO:0005811">
    <property type="term" value="C:lipid droplet"/>
    <property type="evidence" value="ECO:0007669"/>
    <property type="project" value="InterPro"/>
</dbReference>
<sequence>MWRLKIAAGGNPWLRTTNNHIGRQVWEFDPTLTLSPREIEEIENARRNFTENRFLFKHSADLIMRMQFEKENPVPEVLPQVKVKESEEVTEEAVAATLKRALNFYSSIQAHDGHWPGDYGGPMFLLPGLVITLSITGALNAVLSDEHKKEMIRLLGEGPNDGDGAMDKGHDWILNHGSATMITSWGKMWLSVLGVFEWSGNNPMPPEMWLLPYLLPVHPGRMWCHCRMVYLPMSYLYGKRFVGPITPIVLSLRKELFAVPYHEIDWNQARNLCAKEDLYYPHPLVQDALWALLDKAAEPVLMHWPGKKLREQALHTAMEHMHYEDENTRYICIGPVNKVLNMLCCWVEDPNSEAFKLHLPRIQDYLWLAEDGMKMQGYNGSQLWDTSFAVQAIISTKLVEEYGPTLRKAHAYIKNSQVLEDCPGDLSFWYRHISKGAWPFSTADHGWPISDCTAEGLKAALLLSKITPEIVGEPLAANRFYDAVNVILSLQNGDGGFATYELTRSYSWLELINPAETFGDIVIDYPYVECTSAAIQALVSFKKSYPGHRQEEIERCIRKATKFIESIQEKDGSWYGSWGVCFTYGTWFGINGLVAAGKSFNDNSSIRKACDFLLSKQCSSGGWGESYLSCQNKVYSNLEGNKTHVVNTAWAMLALIEAGQAERDPEPLHRATRFLINSQMENGDFPQQEIMGVFNRNCMITYAAYRDIFPIWALGEYRCRVLQAKAS</sequence>
<dbReference type="Gene3D" id="1.50.10.20">
    <property type="match status" value="1"/>
</dbReference>
<dbReference type="SFLD" id="SFLDG01016">
    <property type="entry name" value="Prenyltransferase_Like_2"/>
    <property type="match status" value="1"/>
</dbReference>
<dbReference type="InterPro" id="IPR032697">
    <property type="entry name" value="SQ_cyclase_N"/>
</dbReference>
<protein>
    <recommendedName>
        <fullName evidence="4">Terpene cyclase/mutase family member</fullName>
        <ecNumber evidence="4">5.4.99.-</ecNumber>
    </recommendedName>
</protein>
<comment type="similarity">
    <text evidence="1 4">Belongs to the terpene cyclase/mutase family.</text>
</comment>
<dbReference type="PANTHER" id="PTHR11764:SF20">
    <property type="entry name" value="LANOSTEROL SYNTHASE"/>
    <property type="match status" value="1"/>
</dbReference>
<evidence type="ECO:0000256" key="4">
    <source>
        <dbReference type="RuleBase" id="RU362003"/>
    </source>
</evidence>
<dbReference type="AlphaFoldDB" id="A0A8T2WLD9"/>
<proteinExistence type="inferred from homology"/>